<dbReference type="AlphaFoldDB" id="A0A286RIW2"/>
<sequence>MYRDTMDCQFFSVRAMPIEIETQSPEFHAAFGIERARSATVCIYS</sequence>
<organism evidence="1 2">
    <name type="scientific">Thermogutta terrifontis</name>
    <dbReference type="NCBI Taxonomy" id="1331910"/>
    <lineage>
        <taxon>Bacteria</taxon>
        <taxon>Pseudomonadati</taxon>
        <taxon>Planctomycetota</taxon>
        <taxon>Planctomycetia</taxon>
        <taxon>Pirellulales</taxon>
        <taxon>Thermoguttaceae</taxon>
        <taxon>Thermogutta</taxon>
    </lineage>
</organism>
<protein>
    <submittedName>
        <fullName evidence="1">Uncharacterized protein</fullName>
    </submittedName>
</protein>
<accession>A0A286RIW2</accession>
<reference evidence="1 2" key="1">
    <citation type="journal article" name="Front. Microbiol.">
        <title>Sugar Metabolism of the First Thermophilic Planctomycete Thermogutta terrifontis: Comparative Genomic and Transcriptomic Approaches.</title>
        <authorList>
            <person name="Elcheninov A.G."/>
            <person name="Menzel P."/>
            <person name="Gudbergsdottir S.R."/>
            <person name="Slesarev A.I."/>
            <person name="Kadnikov V.V."/>
            <person name="Krogh A."/>
            <person name="Bonch-Osmolovskaya E.A."/>
            <person name="Peng X."/>
            <person name="Kublanov I.V."/>
        </authorList>
    </citation>
    <scope>NUCLEOTIDE SEQUENCE [LARGE SCALE GENOMIC DNA]</scope>
    <source>
        <strain evidence="1 2">R1</strain>
    </source>
</reference>
<evidence type="ECO:0000313" key="2">
    <source>
        <dbReference type="Proteomes" id="UP000215086"/>
    </source>
</evidence>
<name>A0A286RIW2_9BACT</name>
<dbReference type="Proteomes" id="UP000215086">
    <property type="component" value="Chromosome"/>
</dbReference>
<gene>
    <name evidence="1" type="ORF">THTE_3292</name>
</gene>
<evidence type="ECO:0000313" key="1">
    <source>
        <dbReference type="EMBL" id="ASV75894.1"/>
    </source>
</evidence>
<dbReference type="KEGG" id="ttf:THTE_3292"/>
<dbReference type="EMBL" id="CP018477">
    <property type="protein sequence ID" value="ASV75894.1"/>
    <property type="molecule type" value="Genomic_DNA"/>
</dbReference>
<keyword evidence="2" id="KW-1185">Reference proteome</keyword>
<proteinExistence type="predicted"/>